<dbReference type="InterPro" id="IPR021476">
    <property type="entry name" value="Egh16-like"/>
</dbReference>
<evidence type="ECO:0000256" key="2">
    <source>
        <dbReference type="SAM" id="SignalP"/>
    </source>
</evidence>
<keyword evidence="2" id="KW-0732">Signal</keyword>
<sequence length="371" mass="38261">MQYSSILLLSAFAVTNVFGHGVVTDIQGANGVQMNGLSVIDETPRDCPSPRCGSEADTAIIREREMGSKRASALGRTQGGGPISAEKMVSMFMTGDGGNGTSNKAARDLHAANLLRRSLVPRDANGGQRTPKGTKEQGVKAAAGTGSDSGMPTCSDDGTVTMTFHQVNQDGAGPLKAMVDGTSGGTDPAAFKPATVTQNVPGIGIGGLSGAAVMDFKVMAQMPEGMTCDASVGGADNVCIMRLNNAAAAGPFGGSVAYTMSPGAKKRAIEYQLRKRNFARALNQKRQGDQAAAILEALKSTGSATEAEDGKAEDAKITKRQQTEAAAAIAALKEMGSSVTADEAEKQEQAVKRAEDQEAAEIDREVAEDDA</sequence>
<dbReference type="AlphaFoldDB" id="A0A420HJ63"/>
<protein>
    <submittedName>
        <fullName evidence="3">Putative egh16h1-like protein</fullName>
    </submittedName>
</protein>
<organism evidence="3 4">
    <name type="scientific">Golovinomyces cichoracearum</name>
    <dbReference type="NCBI Taxonomy" id="62708"/>
    <lineage>
        <taxon>Eukaryota</taxon>
        <taxon>Fungi</taxon>
        <taxon>Dikarya</taxon>
        <taxon>Ascomycota</taxon>
        <taxon>Pezizomycotina</taxon>
        <taxon>Leotiomycetes</taxon>
        <taxon>Erysiphales</taxon>
        <taxon>Erysiphaceae</taxon>
        <taxon>Golovinomyces</taxon>
    </lineage>
</organism>
<proteinExistence type="predicted"/>
<gene>
    <name evidence="3" type="ORF">GcC1_189016</name>
</gene>
<evidence type="ECO:0000313" key="4">
    <source>
        <dbReference type="Proteomes" id="UP000285405"/>
    </source>
</evidence>
<dbReference type="PANTHER" id="PTHR34618:SF1">
    <property type="entry name" value="SECRETED PROTEIN"/>
    <property type="match status" value="1"/>
</dbReference>
<dbReference type="EMBL" id="MCBR01018924">
    <property type="protein sequence ID" value="RKF57460.1"/>
    <property type="molecule type" value="Genomic_DNA"/>
</dbReference>
<feature type="region of interest" description="Disordered" evidence="1">
    <location>
        <begin position="116"/>
        <end position="153"/>
    </location>
</feature>
<feature type="chain" id="PRO_5019121694" evidence="2">
    <location>
        <begin position="20"/>
        <end position="371"/>
    </location>
</feature>
<comment type="caution">
    <text evidence="3">The sequence shown here is derived from an EMBL/GenBank/DDBJ whole genome shotgun (WGS) entry which is preliminary data.</text>
</comment>
<dbReference type="Proteomes" id="UP000285405">
    <property type="component" value="Unassembled WGS sequence"/>
</dbReference>
<dbReference type="Pfam" id="PF11327">
    <property type="entry name" value="Egh16-like"/>
    <property type="match status" value="1"/>
</dbReference>
<accession>A0A420HJ63</accession>
<feature type="compositionally biased region" description="Basic and acidic residues" evidence="1">
    <location>
        <begin position="343"/>
        <end position="365"/>
    </location>
</feature>
<reference evidence="3 4" key="1">
    <citation type="journal article" date="2018" name="BMC Genomics">
        <title>Comparative genome analyses reveal sequence features reflecting distinct modes of host-adaptation between dicot and monocot powdery mildew.</title>
        <authorList>
            <person name="Wu Y."/>
            <person name="Ma X."/>
            <person name="Pan Z."/>
            <person name="Kale S.D."/>
            <person name="Song Y."/>
            <person name="King H."/>
            <person name="Zhang Q."/>
            <person name="Presley C."/>
            <person name="Deng X."/>
            <person name="Wei C.I."/>
            <person name="Xiao S."/>
        </authorList>
    </citation>
    <scope>NUCLEOTIDE SEQUENCE [LARGE SCALE GENOMIC DNA]</scope>
    <source>
        <strain evidence="3">UCSC1</strain>
    </source>
</reference>
<dbReference type="PANTHER" id="PTHR34618">
    <property type="entry name" value="SURFACE PROTEIN MAS1, PUTATIVE-RELATED"/>
    <property type="match status" value="1"/>
</dbReference>
<evidence type="ECO:0000313" key="3">
    <source>
        <dbReference type="EMBL" id="RKF57460.1"/>
    </source>
</evidence>
<evidence type="ECO:0000256" key="1">
    <source>
        <dbReference type="SAM" id="MobiDB-lite"/>
    </source>
</evidence>
<dbReference type="OrthoDB" id="5310497at2759"/>
<name>A0A420HJ63_9PEZI</name>
<feature type="signal peptide" evidence="2">
    <location>
        <begin position="1"/>
        <end position="19"/>
    </location>
</feature>
<feature type="region of interest" description="Disordered" evidence="1">
    <location>
        <begin position="336"/>
        <end position="371"/>
    </location>
</feature>